<organism evidence="1 2">
    <name type="scientific">Cytobacillus horneckiae</name>
    <dbReference type="NCBI Taxonomy" id="549687"/>
    <lineage>
        <taxon>Bacteria</taxon>
        <taxon>Bacillati</taxon>
        <taxon>Bacillota</taxon>
        <taxon>Bacilli</taxon>
        <taxon>Bacillales</taxon>
        <taxon>Bacillaceae</taxon>
        <taxon>Cytobacillus</taxon>
    </lineage>
</organism>
<dbReference type="AlphaFoldDB" id="A0A2N0ZDQ5"/>
<comment type="caution">
    <text evidence="1">The sequence shown here is derived from an EMBL/GenBank/DDBJ whole genome shotgun (WGS) entry which is preliminary data.</text>
</comment>
<reference evidence="1 2" key="1">
    <citation type="journal article" date="2010" name="Int. J. Syst. Evol. Microbiol.">
        <title>Bacillus horneckiae sp. nov., isolated from a spacecraft-assembly clean room.</title>
        <authorList>
            <person name="Vaishampayan P."/>
            <person name="Probst A."/>
            <person name="Krishnamurthi S."/>
            <person name="Ghosh S."/>
            <person name="Osman S."/>
            <person name="McDowall A."/>
            <person name="Ruckmani A."/>
            <person name="Mayilraj S."/>
            <person name="Venkateswaran K."/>
        </authorList>
    </citation>
    <scope>NUCLEOTIDE SEQUENCE [LARGE SCALE GENOMIC DNA]</scope>
    <source>
        <strain evidence="2">1PO1SC</strain>
    </source>
</reference>
<dbReference type="Pfam" id="PF06304">
    <property type="entry name" value="DUF1048"/>
    <property type="match status" value="1"/>
</dbReference>
<proteinExistence type="predicted"/>
<keyword evidence="2" id="KW-1185">Reference proteome</keyword>
<dbReference type="EMBL" id="PISD01000039">
    <property type="protein sequence ID" value="PKG27652.1"/>
    <property type="molecule type" value="Genomic_DNA"/>
</dbReference>
<dbReference type="Gene3D" id="1.10.1900.10">
    <property type="entry name" value="c-terminal domain of poly(a) binding protein"/>
    <property type="match status" value="1"/>
</dbReference>
<dbReference type="SUPFAM" id="SSF158560">
    <property type="entry name" value="BH3980-like"/>
    <property type="match status" value="1"/>
</dbReference>
<gene>
    <name evidence="1" type="ORF">CWS20_17505</name>
</gene>
<name>A0A2N0ZDQ5_9BACI</name>
<dbReference type="InterPro" id="IPR008316">
    <property type="entry name" value="UCP029876"/>
</dbReference>
<dbReference type="Proteomes" id="UP000233343">
    <property type="component" value="Unassembled WGS sequence"/>
</dbReference>
<evidence type="ECO:0000313" key="1">
    <source>
        <dbReference type="EMBL" id="PKG27652.1"/>
    </source>
</evidence>
<evidence type="ECO:0000313" key="2">
    <source>
        <dbReference type="Proteomes" id="UP000233343"/>
    </source>
</evidence>
<accession>A0A2N0ZDQ5</accession>
<sequence length="76" mass="8456">MGVVTDWQEMKFVFHHIIDFLEEAAADGKRVKAGIGNDVAAFCMISSLMQNRGLISNVKNSTMRLNNRTLLNSLVS</sequence>
<protein>
    <submittedName>
        <fullName evidence="1">DUF1048 domain-containing protein</fullName>
    </submittedName>
</protein>